<sequence length="657" mass="74940">MSCGDNGDWTVVDYRRGRDKRRGFNEPQENYSRNRNYQPDDRQYYNRQRSNGRQLPNGQRFNDRQRSYNQRSDYQQQSYASITRAGPRTDGDTSSRQRYKEPGYKPQFFEPRFPTENQNEKDRYNRVRATKENYNNTRFNTQYTYNKYPTHKNSHHEKKQYNTPYKHKTYPTYINSHQDKKERSEDPDFLLKAHCIHTIIKTIHHLKNVSAEDPPPNIARMTEHLSTVIKPASPRPNTQALIEGNAKNWSFTTMLILRDHYTDEMEAQITKLNTLSTHHWQNPLDVASSWARRNLGRRLQDETLVQTAALLTSEIVDRTVATPAQPEQSVGHTAVCPTENTIVAQIHAPPAHIGSPSQTPAPHTSPTVTLSTAATVTDPGVDCPPLVEVETEYLTPPSTVLTSPAPKSQRTRQFPRLTPRNTRAVVKTPQPPAHVPPPPLNPCVVTEENSIFDLSLEELENTLEPAAPHQQPSCPVLSRSPVGTRSIGAAVQSQLQINTVQQLRPTLPEPMIPTRRPKKHLNTVKKLQDWSLSVGKKWLIIGDSNLARLPPFTINDLQIDSYPGATFRHAEAIIKKATYSTVVEKLILSFGLNNRSNKVKQTTVKQLQAAVRAAKLRFPQAAIWIPVINYSPSLLHEEQKHLVHLNEYITQHQKHIP</sequence>
<evidence type="ECO:0000313" key="2">
    <source>
        <dbReference type="Proteomes" id="UP001057452"/>
    </source>
</evidence>
<keyword evidence="2" id="KW-1185">Reference proteome</keyword>
<reference evidence="1" key="1">
    <citation type="submission" date="2022-05" db="EMBL/GenBank/DDBJ databases">
        <title>Chromosome-level genome of Chaenocephalus aceratus.</title>
        <authorList>
            <person name="Park H."/>
        </authorList>
    </citation>
    <scope>NUCLEOTIDE SEQUENCE</scope>
    <source>
        <strain evidence="1">KU_202001</strain>
    </source>
</reference>
<name>A0ACB9XTQ8_CHAAC</name>
<organism evidence="1 2">
    <name type="scientific">Chaenocephalus aceratus</name>
    <name type="common">Blackfin icefish</name>
    <name type="synonym">Chaenichthys aceratus</name>
    <dbReference type="NCBI Taxonomy" id="36190"/>
    <lineage>
        <taxon>Eukaryota</taxon>
        <taxon>Metazoa</taxon>
        <taxon>Chordata</taxon>
        <taxon>Craniata</taxon>
        <taxon>Vertebrata</taxon>
        <taxon>Euteleostomi</taxon>
        <taxon>Actinopterygii</taxon>
        <taxon>Neopterygii</taxon>
        <taxon>Teleostei</taxon>
        <taxon>Neoteleostei</taxon>
        <taxon>Acanthomorphata</taxon>
        <taxon>Eupercaria</taxon>
        <taxon>Perciformes</taxon>
        <taxon>Notothenioidei</taxon>
        <taxon>Channichthyidae</taxon>
        <taxon>Chaenocephalus</taxon>
    </lineage>
</organism>
<proteinExistence type="predicted"/>
<evidence type="ECO:0000313" key="1">
    <source>
        <dbReference type="EMBL" id="KAI4830373.1"/>
    </source>
</evidence>
<comment type="caution">
    <text evidence="1">The sequence shown here is derived from an EMBL/GenBank/DDBJ whole genome shotgun (WGS) entry which is preliminary data.</text>
</comment>
<protein>
    <submittedName>
        <fullName evidence="1">Uncharacterized protein</fullName>
    </submittedName>
</protein>
<accession>A0ACB9XTQ8</accession>
<dbReference type="EMBL" id="CM043787">
    <property type="protein sequence ID" value="KAI4830373.1"/>
    <property type="molecule type" value="Genomic_DNA"/>
</dbReference>
<gene>
    <name evidence="1" type="ORF">KUCAC02_002005</name>
</gene>
<dbReference type="Proteomes" id="UP001057452">
    <property type="component" value="Chromosome 3"/>
</dbReference>